<reference evidence="1 2" key="1">
    <citation type="submission" date="2017-10" db="EMBL/GenBank/DDBJ databases">
        <title>Draft genome sequences of strains TRE 1, TRE 9, TRE H and TRI 7, isolated from tamarins, belonging to four potential novel Bifidobacterium species.</title>
        <authorList>
            <person name="Mattarelli P."/>
            <person name="Modesto M."/>
            <person name="Puglisi E."/>
            <person name="Morelli L."/>
            <person name="Spezio C."/>
            <person name="Bonetti A."/>
            <person name="Sandri C."/>
        </authorList>
    </citation>
    <scope>NUCLEOTIDE SEQUENCE [LARGE SCALE GENOMIC DNA]</scope>
    <source>
        <strain evidence="2">TRI7</strain>
    </source>
</reference>
<dbReference type="RefSeq" id="WP_100513666.1">
    <property type="nucleotide sequence ID" value="NZ_PEBK01000011.1"/>
</dbReference>
<keyword evidence="2" id="KW-1185">Reference proteome</keyword>
<dbReference type="Proteomes" id="UP000231451">
    <property type="component" value="Unassembled WGS sequence"/>
</dbReference>
<dbReference type="AlphaFoldDB" id="A0A2M9HCK2"/>
<organism evidence="1 2">
    <name type="scientific">Bifidobacterium simiarum</name>
    <dbReference type="NCBI Taxonomy" id="2045441"/>
    <lineage>
        <taxon>Bacteria</taxon>
        <taxon>Bacillati</taxon>
        <taxon>Actinomycetota</taxon>
        <taxon>Actinomycetes</taxon>
        <taxon>Bifidobacteriales</taxon>
        <taxon>Bifidobacteriaceae</taxon>
        <taxon>Bifidobacterium</taxon>
    </lineage>
</organism>
<proteinExistence type="predicted"/>
<comment type="caution">
    <text evidence="1">The sequence shown here is derived from an EMBL/GenBank/DDBJ whole genome shotgun (WGS) entry which is preliminary data.</text>
</comment>
<evidence type="ECO:0000313" key="1">
    <source>
        <dbReference type="EMBL" id="PJM74537.1"/>
    </source>
</evidence>
<accession>A0A2M9HCK2</accession>
<protein>
    <submittedName>
        <fullName evidence="1">Uncharacterized protein</fullName>
    </submittedName>
</protein>
<name>A0A2M9HCK2_9BIFI</name>
<evidence type="ECO:0000313" key="2">
    <source>
        <dbReference type="Proteomes" id="UP000231451"/>
    </source>
</evidence>
<dbReference type="EMBL" id="PEBK01000011">
    <property type="protein sequence ID" value="PJM74537.1"/>
    <property type="molecule type" value="Genomic_DNA"/>
</dbReference>
<dbReference type="OrthoDB" id="3234261at2"/>
<gene>
    <name evidence="1" type="ORF">CSQ87_09630</name>
</gene>
<sequence length="78" mass="9171">MPIAPDRLDKFTFQGEFHPLTDPEEIAVIHKKIGFVPPTPEEQSYITEQWRKRFDTEDDISTDRLRAEFVRKKALGQL</sequence>